<dbReference type="InterPro" id="IPR002020">
    <property type="entry name" value="Citrate_synthase"/>
</dbReference>
<dbReference type="EMBL" id="PGGK01000006">
    <property type="protein sequence ID" value="TGC09198.1"/>
    <property type="molecule type" value="Genomic_DNA"/>
</dbReference>
<feature type="active site" evidence="7">
    <location>
        <position position="324"/>
    </location>
</feature>
<dbReference type="GO" id="GO:0006099">
    <property type="term" value="P:tricarboxylic acid cycle"/>
    <property type="evidence" value="ECO:0007669"/>
    <property type="project" value="UniProtKB-UniPathway"/>
</dbReference>
<dbReference type="GO" id="GO:0005737">
    <property type="term" value="C:cytoplasm"/>
    <property type="evidence" value="ECO:0007669"/>
    <property type="project" value="InterPro"/>
</dbReference>
<dbReference type="InterPro" id="IPR011278">
    <property type="entry name" value="2-MeCitrate/Citrate_synth_II"/>
</dbReference>
<evidence type="ECO:0000313" key="10">
    <source>
        <dbReference type="Proteomes" id="UP000297295"/>
    </source>
</evidence>
<evidence type="ECO:0000256" key="3">
    <source>
        <dbReference type="ARBA" id="ARBA00022532"/>
    </source>
</evidence>
<dbReference type="GO" id="GO:0005975">
    <property type="term" value="P:carbohydrate metabolic process"/>
    <property type="evidence" value="ECO:0007669"/>
    <property type="project" value="TreeGrafter"/>
</dbReference>
<dbReference type="GO" id="GO:0036440">
    <property type="term" value="F:citrate synthase activity"/>
    <property type="evidence" value="ECO:0007669"/>
    <property type="project" value="UniProtKB-EC"/>
</dbReference>
<feature type="active site" evidence="7">
    <location>
        <position position="267"/>
    </location>
</feature>
<accession>A0A4E0PX89</accession>
<dbReference type="Pfam" id="PF00285">
    <property type="entry name" value="Citrate_synt"/>
    <property type="match status" value="1"/>
</dbReference>
<dbReference type="InterPro" id="IPR036969">
    <property type="entry name" value="Citrate_synthase_sf"/>
</dbReference>
<comment type="similarity">
    <text evidence="2 6 8">Belongs to the citrate synthase family.</text>
</comment>
<dbReference type="NCBIfam" id="TIGR01800">
    <property type="entry name" value="cit_synth_II"/>
    <property type="match status" value="1"/>
</dbReference>
<dbReference type="Proteomes" id="UP000297295">
    <property type="component" value="Unassembled WGS sequence"/>
</dbReference>
<dbReference type="AlphaFoldDB" id="A0A4E0PX89"/>
<dbReference type="PIRSF" id="PIRSF001369">
    <property type="entry name" value="Citrate_synth"/>
    <property type="match status" value="1"/>
</dbReference>
<reference evidence="9 10" key="1">
    <citation type="submission" date="2017-11" db="EMBL/GenBank/DDBJ databases">
        <title>Isolation and Characterization of Methanogenic Archaea from Saline Meromictic Lake at Siberia.</title>
        <authorList>
            <person name="Shen Y."/>
            <person name="Huang H.-H."/>
            <person name="Lai M.-C."/>
            <person name="Chen S.-C."/>
        </authorList>
    </citation>
    <scope>NUCLEOTIDE SEQUENCE [LARGE SCALE GENOMIC DNA]</scope>
    <source>
        <strain evidence="9 10">SY-01</strain>
    </source>
</reference>
<dbReference type="PROSITE" id="PS00480">
    <property type="entry name" value="CITRATE_SYNTHASE"/>
    <property type="match status" value="1"/>
</dbReference>
<comment type="catalytic activity">
    <reaction evidence="5 6">
        <text>oxaloacetate + acetyl-CoA + H2O = citrate + CoA + H(+)</text>
        <dbReference type="Rhea" id="RHEA:16845"/>
        <dbReference type="ChEBI" id="CHEBI:15377"/>
        <dbReference type="ChEBI" id="CHEBI:15378"/>
        <dbReference type="ChEBI" id="CHEBI:16452"/>
        <dbReference type="ChEBI" id="CHEBI:16947"/>
        <dbReference type="ChEBI" id="CHEBI:57287"/>
        <dbReference type="ChEBI" id="CHEBI:57288"/>
        <dbReference type="EC" id="2.3.3.16"/>
    </reaction>
</comment>
<evidence type="ECO:0000256" key="1">
    <source>
        <dbReference type="ARBA" id="ARBA00005163"/>
    </source>
</evidence>
<dbReference type="PANTHER" id="PTHR11739">
    <property type="entry name" value="CITRATE SYNTHASE"/>
    <property type="match status" value="1"/>
</dbReference>
<evidence type="ECO:0000313" key="9">
    <source>
        <dbReference type="EMBL" id="TGC09198.1"/>
    </source>
</evidence>
<keyword evidence="3" id="KW-0816">Tricarboxylic acid cycle</keyword>
<organism evidence="9 10">
    <name type="scientific">Methanolobus halotolerans</name>
    <dbReference type="NCBI Taxonomy" id="2052935"/>
    <lineage>
        <taxon>Archaea</taxon>
        <taxon>Methanobacteriati</taxon>
        <taxon>Methanobacteriota</taxon>
        <taxon>Stenosarchaea group</taxon>
        <taxon>Methanomicrobia</taxon>
        <taxon>Methanosarcinales</taxon>
        <taxon>Methanosarcinaceae</taxon>
        <taxon>Methanolobus</taxon>
    </lineage>
</organism>
<dbReference type="InterPro" id="IPR016143">
    <property type="entry name" value="Citrate_synth-like_sm_a-sub"/>
</dbReference>
<evidence type="ECO:0000256" key="6">
    <source>
        <dbReference type="PIRNR" id="PIRNR001369"/>
    </source>
</evidence>
<name>A0A4E0PX89_9EURY</name>
<proteinExistence type="inferred from homology"/>
<dbReference type="SUPFAM" id="SSF48256">
    <property type="entry name" value="Citrate synthase"/>
    <property type="match status" value="1"/>
</dbReference>
<dbReference type="OrthoDB" id="21302at2157"/>
<dbReference type="PANTHER" id="PTHR11739:SF4">
    <property type="entry name" value="CITRATE SYNTHASE, PEROXISOMAL"/>
    <property type="match status" value="1"/>
</dbReference>
<dbReference type="PRINTS" id="PR00143">
    <property type="entry name" value="CITRTSNTHASE"/>
</dbReference>
<protein>
    <recommendedName>
        <fullName evidence="6 8">Citrate synthase</fullName>
        <ecNumber evidence="6">2.3.3.16</ecNumber>
    </recommendedName>
</protein>
<dbReference type="UniPathway" id="UPA00223"/>
<evidence type="ECO:0000256" key="2">
    <source>
        <dbReference type="ARBA" id="ARBA00010566"/>
    </source>
</evidence>
<dbReference type="Gene3D" id="1.10.230.10">
    <property type="entry name" value="Cytochrome P450-Terp, domain 2"/>
    <property type="match status" value="1"/>
</dbReference>
<dbReference type="InterPro" id="IPR016142">
    <property type="entry name" value="Citrate_synth-like_lrg_a-sub"/>
</dbReference>
<sequence length="374" mass="42221">MHFFAGGSYLQETKKGLEGIVALDTSISFIDGMQGILKYRGIDIEHLAEMSYETISYLLINGILPGEQELAAYSNRLKSERRINGEMIDIMRVCNYGTEALDSLRTAISCTAHMDHENDNNSLDANKNKAVRLIAKLPTMIAALYRCKSGDFPFQPDETLSHGANFLYMLRGEAPSAIEAEAIEKDFILSAEHELNPSTFALRIAASTLADVYSAIITGLCTLKGPLHGGARRGVMEMLDEVAVPENANNYVLYKLSRKEKIMGFGHRVYRTYDPRSRIFKDMAKRVAKENGDPTWYEVAESLEHVMYREFLDVRGRPIYPNVDFYSAVIYKYLRIPPELATSVFAIGRVSGWTAHCFEQYADNRVIRPRAHYI</sequence>
<comment type="pathway">
    <text evidence="1">Carbohydrate metabolism; tricarboxylic acid cycle.</text>
</comment>
<comment type="caution">
    <text evidence="9">The sequence shown here is derived from an EMBL/GenBank/DDBJ whole genome shotgun (WGS) entry which is preliminary data.</text>
</comment>
<keyword evidence="10" id="KW-1185">Reference proteome</keyword>
<keyword evidence="4 6" id="KW-0808">Transferase</keyword>
<evidence type="ECO:0000256" key="8">
    <source>
        <dbReference type="RuleBase" id="RU000441"/>
    </source>
</evidence>
<evidence type="ECO:0000256" key="4">
    <source>
        <dbReference type="ARBA" id="ARBA00022679"/>
    </source>
</evidence>
<evidence type="ECO:0000256" key="5">
    <source>
        <dbReference type="ARBA" id="ARBA00049288"/>
    </source>
</evidence>
<dbReference type="InterPro" id="IPR019810">
    <property type="entry name" value="Citrate_synthase_AS"/>
</dbReference>
<dbReference type="InterPro" id="IPR024176">
    <property type="entry name" value="Citrate_synthase_bac-typ"/>
</dbReference>
<gene>
    <name evidence="9" type="ORF">CUN85_07485</name>
</gene>
<evidence type="ECO:0000256" key="7">
    <source>
        <dbReference type="PIRSR" id="PIRSR001369-1"/>
    </source>
</evidence>
<dbReference type="EC" id="2.3.3.16" evidence="6"/>
<dbReference type="Gene3D" id="1.10.580.10">
    <property type="entry name" value="Citrate Synthase, domain 1"/>
    <property type="match status" value="1"/>
</dbReference>